<dbReference type="AlphaFoldDB" id="A0A0D3J657"/>
<proteinExistence type="predicted"/>
<dbReference type="EnsemblProtists" id="EOD18992">
    <property type="protein sequence ID" value="EOD18992"/>
    <property type="gene ID" value="EMIHUDRAFT_243392"/>
</dbReference>
<dbReference type="PaxDb" id="2903-EOD18992"/>
<dbReference type="SUPFAM" id="SSF52047">
    <property type="entry name" value="RNI-like"/>
    <property type="match status" value="1"/>
</dbReference>
<organism evidence="2 3">
    <name type="scientific">Emiliania huxleyi (strain CCMP1516)</name>
    <dbReference type="NCBI Taxonomy" id="280463"/>
    <lineage>
        <taxon>Eukaryota</taxon>
        <taxon>Haptista</taxon>
        <taxon>Haptophyta</taxon>
        <taxon>Prymnesiophyceae</taxon>
        <taxon>Isochrysidales</taxon>
        <taxon>Noelaerhabdaceae</taxon>
        <taxon>Emiliania</taxon>
    </lineage>
</organism>
<dbReference type="KEGG" id="ehx:EMIHUDRAFT_243392"/>
<feature type="region of interest" description="Disordered" evidence="1">
    <location>
        <begin position="496"/>
        <end position="537"/>
    </location>
</feature>
<name>A0A0D3J657_EMIH1</name>
<feature type="compositionally biased region" description="Basic and acidic residues" evidence="1">
    <location>
        <begin position="496"/>
        <end position="506"/>
    </location>
</feature>
<dbReference type="Proteomes" id="UP000013827">
    <property type="component" value="Unassembled WGS sequence"/>
</dbReference>
<evidence type="ECO:0000313" key="2">
    <source>
        <dbReference type="EnsemblProtists" id="EOD18992"/>
    </source>
</evidence>
<reference evidence="3" key="1">
    <citation type="journal article" date="2013" name="Nature">
        <title>Pan genome of the phytoplankton Emiliania underpins its global distribution.</title>
        <authorList>
            <person name="Read B.A."/>
            <person name="Kegel J."/>
            <person name="Klute M.J."/>
            <person name="Kuo A."/>
            <person name="Lefebvre S.C."/>
            <person name="Maumus F."/>
            <person name="Mayer C."/>
            <person name="Miller J."/>
            <person name="Monier A."/>
            <person name="Salamov A."/>
            <person name="Young J."/>
            <person name="Aguilar M."/>
            <person name="Claverie J.M."/>
            <person name="Frickenhaus S."/>
            <person name="Gonzalez K."/>
            <person name="Herman E.K."/>
            <person name="Lin Y.C."/>
            <person name="Napier J."/>
            <person name="Ogata H."/>
            <person name="Sarno A.F."/>
            <person name="Shmutz J."/>
            <person name="Schroeder D."/>
            <person name="de Vargas C."/>
            <person name="Verret F."/>
            <person name="von Dassow P."/>
            <person name="Valentin K."/>
            <person name="Van de Peer Y."/>
            <person name="Wheeler G."/>
            <person name="Dacks J.B."/>
            <person name="Delwiche C.F."/>
            <person name="Dyhrman S.T."/>
            <person name="Glockner G."/>
            <person name="John U."/>
            <person name="Richards T."/>
            <person name="Worden A.Z."/>
            <person name="Zhang X."/>
            <person name="Grigoriev I.V."/>
            <person name="Allen A.E."/>
            <person name="Bidle K."/>
            <person name="Borodovsky M."/>
            <person name="Bowler C."/>
            <person name="Brownlee C."/>
            <person name="Cock J.M."/>
            <person name="Elias M."/>
            <person name="Gladyshev V.N."/>
            <person name="Groth M."/>
            <person name="Guda C."/>
            <person name="Hadaegh A."/>
            <person name="Iglesias-Rodriguez M.D."/>
            <person name="Jenkins J."/>
            <person name="Jones B.M."/>
            <person name="Lawson T."/>
            <person name="Leese F."/>
            <person name="Lindquist E."/>
            <person name="Lobanov A."/>
            <person name="Lomsadze A."/>
            <person name="Malik S.B."/>
            <person name="Marsh M.E."/>
            <person name="Mackinder L."/>
            <person name="Mock T."/>
            <person name="Mueller-Roeber B."/>
            <person name="Pagarete A."/>
            <person name="Parker M."/>
            <person name="Probert I."/>
            <person name="Quesneville H."/>
            <person name="Raines C."/>
            <person name="Rensing S.A."/>
            <person name="Riano-Pachon D.M."/>
            <person name="Richier S."/>
            <person name="Rokitta S."/>
            <person name="Shiraiwa Y."/>
            <person name="Soanes D.M."/>
            <person name="van der Giezen M."/>
            <person name="Wahlund T.M."/>
            <person name="Williams B."/>
            <person name="Wilson W."/>
            <person name="Wolfe G."/>
            <person name="Wurch L.L."/>
        </authorList>
    </citation>
    <scope>NUCLEOTIDE SEQUENCE</scope>
</reference>
<reference evidence="2" key="2">
    <citation type="submission" date="2024-10" db="UniProtKB">
        <authorList>
            <consortium name="EnsemblProtists"/>
        </authorList>
    </citation>
    <scope>IDENTIFICATION</scope>
</reference>
<dbReference type="RefSeq" id="XP_005771421.1">
    <property type="nucleotide sequence ID" value="XM_005771364.1"/>
</dbReference>
<dbReference type="Gene3D" id="3.80.10.10">
    <property type="entry name" value="Ribonuclease Inhibitor"/>
    <property type="match status" value="1"/>
</dbReference>
<sequence length="537" mass="57399">MHGAKYWFGAWGVVVVDAVNRPPHAATRRAIMEGTFDQWPQQKFFGERRQNLMSKRSKKAAKTPPDHTAAPVGVLLARLPRSSLESLLTEAVKSGAVPLERIRQALPEAKHTLVIAKPKVSGGPTREGTGLFDALDDDLLVTILSKLAPSTGSDLGLCPRRYSTIEGVKICSANVSRLVQFLPDAATTVRSLRIASGDKHASLAPDVLKKTLSHFKNLTSLDLGGKKATAAVFTLAAKQPWASTLESFTYRECGATPFDTVGLLGQATHLTSLSMTCDADVLRQLSNAWRKNRGGDAAPLLASLDLSGGWSGRIGWPALEALPSQFPELEKLKITMWLSNAQPFRQLAQPFARLLELSITRLIASYSGGHLTSEKLGSFLRTIFAATPVVEKLCIHHGSMYVSGRERKEGKRMDPFPGVDGALAELPTSLVELTLASMSGPEGALALAAALCADRERFPRLTPANASVTKTGGVSSYGYAQTVTFCLDPKVEAKKAADKAKADKGGKAGTSSSRPESSLHGSLAGSDDAMSEDDDVE</sequence>
<dbReference type="InterPro" id="IPR032675">
    <property type="entry name" value="LRR_dom_sf"/>
</dbReference>
<dbReference type="eggNOG" id="ENOG502T1XD">
    <property type="taxonomic scope" value="Eukaryota"/>
</dbReference>
<dbReference type="HOGENOM" id="CLU_507573_0_0_1"/>
<dbReference type="GeneID" id="17264563"/>
<accession>A0A0D3J657</accession>
<feature type="compositionally biased region" description="Polar residues" evidence="1">
    <location>
        <begin position="510"/>
        <end position="520"/>
    </location>
</feature>
<evidence type="ECO:0000313" key="3">
    <source>
        <dbReference type="Proteomes" id="UP000013827"/>
    </source>
</evidence>
<protein>
    <recommendedName>
        <fullName evidence="4">F-box domain-containing protein</fullName>
    </recommendedName>
</protein>
<evidence type="ECO:0000256" key="1">
    <source>
        <dbReference type="SAM" id="MobiDB-lite"/>
    </source>
</evidence>
<evidence type="ECO:0008006" key="4">
    <source>
        <dbReference type="Google" id="ProtNLM"/>
    </source>
</evidence>
<keyword evidence="3" id="KW-1185">Reference proteome</keyword>